<protein>
    <submittedName>
        <fullName evidence="2">Uncharacterized protein</fullName>
    </submittedName>
</protein>
<sequence>MPDADSEDLWVLLEAVLRQALPQLGEDFKTACPTTTWILSLIMEHPVTAVALAAGALAIAAVRPLVIWWTSRELKDTGREKRALFRKARDADSQADQEKLLKLEDIFSQAIDEYNTGPKDVLLGKKHREGIGATLAKWIV</sequence>
<reference evidence="2" key="1">
    <citation type="journal article" date="2020" name="Stud. Mycol.">
        <title>101 Dothideomycetes genomes: a test case for predicting lifestyles and emergence of pathogens.</title>
        <authorList>
            <person name="Haridas S."/>
            <person name="Albert R."/>
            <person name="Binder M."/>
            <person name="Bloem J."/>
            <person name="Labutti K."/>
            <person name="Salamov A."/>
            <person name="Andreopoulos B."/>
            <person name="Baker S."/>
            <person name="Barry K."/>
            <person name="Bills G."/>
            <person name="Bluhm B."/>
            <person name="Cannon C."/>
            <person name="Castanera R."/>
            <person name="Culley D."/>
            <person name="Daum C."/>
            <person name="Ezra D."/>
            <person name="Gonzalez J."/>
            <person name="Henrissat B."/>
            <person name="Kuo A."/>
            <person name="Liang C."/>
            <person name="Lipzen A."/>
            <person name="Lutzoni F."/>
            <person name="Magnuson J."/>
            <person name="Mondo S."/>
            <person name="Nolan M."/>
            <person name="Ohm R."/>
            <person name="Pangilinan J."/>
            <person name="Park H.-J."/>
            <person name="Ramirez L."/>
            <person name="Alfaro M."/>
            <person name="Sun H."/>
            <person name="Tritt A."/>
            <person name="Yoshinaga Y."/>
            <person name="Zwiers L.-H."/>
            <person name="Turgeon B."/>
            <person name="Goodwin S."/>
            <person name="Spatafora J."/>
            <person name="Crous P."/>
            <person name="Grigoriev I."/>
        </authorList>
    </citation>
    <scope>NUCLEOTIDE SEQUENCE</scope>
    <source>
        <strain evidence="2">CBS 269.34</strain>
    </source>
</reference>
<gene>
    <name evidence="2" type="ORF">BU16DRAFT_555577</name>
</gene>
<keyword evidence="1" id="KW-0812">Transmembrane</keyword>
<organism evidence="2 3">
    <name type="scientific">Lophium mytilinum</name>
    <dbReference type="NCBI Taxonomy" id="390894"/>
    <lineage>
        <taxon>Eukaryota</taxon>
        <taxon>Fungi</taxon>
        <taxon>Dikarya</taxon>
        <taxon>Ascomycota</taxon>
        <taxon>Pezizomycotina</taxon>
        <taxon>Dothideomycetes</taxon>
        <taxon>Pleosporomycetidae</taxon>
        <taxon>Mytilinidiales</taxon>
        <taxon>Mytilinidiaceae</taxon>
        <taxon>Lophium</taxon>
    </lineage>
</organism>
<evidence type="ECO:0000313" key="3">
    <source>
        <dbReference type="Proteomes" id="UP000799750"/>
    </source>
</evidence>
<feature type="transmembrane region" description="Helical" evidence="1">
    <location>
        <begin position="47"/>
        <end position="69"/>
    </location>
</feature>
<evidence type="ECO:0000256" key="1">
    <source>
        <dbReference type="SAM" id="Phobius"/>
    </source>
</evidence>
<dbReference type="Proteomes" id="UP000799750">
    <property type="component" value="Unassembled WGS sequence"/>
</dbReference>
<proteinExistence type="predicted"/>
<dbReference type="EMBL" id="MU004182">
    <property type="protein sequence ID" value="KAF2501070.1"/>
    <property type="molecule type" value="Genomic_DNA"/>
</dbReference>
<dbReference type="AlphaFoldDB" id="A0A6A6RBJ5"/>
<evidence type="ECO:0000313" key="2">
    <source>
        <dbReference type="EMBL" id="KAF2501070.1"/>
    </source>
</evidence>
<keyword evidence="1" id="KW-0472">Membrane</keyword>
<accession>A0A6A6RBJ5</accession>
<keyword evidence="1" id="KW-1133">Transmembrane helix</keyword>
<name>A0A6A6RBJ5_9PEZI</name>
<keyword evidence="3" id="KW-1185">Reference proteome</keyword>